<sequence>MIMKKTHIAILAAAVFMSTSLYSCSSETTTGVDTESTENELDGQPNDENEGSMSQDNVSPLDTASNATGDTTGINH</sequence>
<dbReference type="AlphaFoldDB" id="A0A399S251"/>
<comment type="caution">
    <text evidence="3">The sequence shown here is derived from an EMBL/GenBank/DDBJ whole genome shotgun (WGS) entry which is preliminary data.</text>
</comment>
<keyword evidence="2" id="KW-0732">Signal</keyword>
<accession>A0A399S251</accession>
<feature type="chain" id="PRO_5017459174" evidence="2">
    <location>
        <begin position="24"/>
        <end position="76"/>
    </location>
</feature>
<feature type="region of interest" description="Disordered" evidence="1">
    <location>
        <begin position="25"/>
        <end position="76"/>
    </location>
</feature>
<dbReference type="EMBL" id="QWGE01000003">
    <property type="protein sequence ID" value="RIJ37341.1"/>
    <property type="molecule type" value="Genomic_DNA"/>
</dbReference>
<feature type="compositionally biased region" description="Acidic residues" evidence="1">
    <location>
        <begin position="35"/>
        <end position="50"/>
    </location>
</feature>
<feature type="compositionally biased region" description="Polar residues" evidence="1">
    <location>
        <begin position="51"/>
        <end position="76"/>
    </location>
</feature>
<proteinExistence type="predicted"/>
<protein>
    <submittedName>
        <fullName evidence="3">Uncharacterized protein</fullName>
    </submittedName>
</protein>
<evidence type="ECO:0000313" key="4">
    <source>
        <dbReference type="Proteomes" id="UP000266005"/>
    </source>
</evidence>
<evidence type="ECO:0000256" key="1">
    <source>
        <dbReference type="SAM" id="MobiDB-lite"/>
    </source>
</evidence>
<evidence type="ECO:0000256" key="2">
    <source>
        <dbReference type="SAM" id="SignalP"/>
    </source>
</evidence>
<feature type="signal peptide" evidence="2">
    <location>
        <begin position="1"/>
        <end position="23"/>
    </location>
</feature>
<dbReference type="PROSITE" id="PS51257">
    <property type="entry name" value="PROKAR_LIPOPROTEIN"/>
    <property type="match status" value="1"/>
</dbReference>
<gene>
    <name evidence="3" type="ORF">D1627_09380</name>
</gene>
<organism evidence="3 4">
    <name type="scientific">Pontibacter oryzae</name>
    <dbReference type="NCBI Taxonomy" id="2304593"/>
    <lineage>
        <taxon>Bacteria</taxon>
        <taxon>Pseudomonadati</taxon>
        <taxon>Bacteroidota</taxon>
        <taxon>Cytophagia</taxon>
        <taxon>Cytophagales</taxon>
        <taxon>Hymenobacteraceae</taxon>
        <taxon>Pontibacter</taxon>
    </lineage>
</organism>
<reference evidence="4" key="1">
    <citation type="submission" date="2018-08" db="EMBL/GenBank/DDBJ databases">
        <title>Mucilaginibacter sp. MYSH2.</title>
        <authorList>
            <person name="Seo T."/>
        </authorList>
    </citation>
    <scope>NUCLEOTIDE SEQUENCE [LARGE SCALE GENOMIC DNA]</scope>
    <source>
        <strain evidence="4">KIRAN</strain>
    </source>
</reference>
<evidence type="ECO:0000313" key="3">
    <source>
        <dbReference type="EMBL" id="RIJ37341.1"/>
    </source>
</evidence>
<name>A0A399S251_9BACT</name>
<keyword evidence="4" id="KW-1185">Reference proteome</keyword>
<dbReference type="Proteomes" id="UP000266005">
    <property type="component" value="Unassembled WGS sequence"/>
</dbReference>
<feature type="compositionally biased region" description="Polar residues" evidence="1">
    <location>
        <begin position="25"/>
        <end position="34"/>
    </location>
</feature>